<accession>A0A010SEV6</accession>
<evidence type="ECO:0000313" key="2">
    <source>
        <dbReference type="Proteomes" id="UP000022611"/>
    </source>
</evidence>
<dbReference type="RefSeq" id="WP_024265134.1">
    <property type="nucleotide sequence ID" value="NZ_AFOY02000019.1"/>
</dbReference>
<reference evidence="1 2" key="1">
    <citation type="journal article" date="2011" name="J. Bacteriol.">
        <title>Draft genome sequence of the polycyclic aromatic hydrocarbon-degrading, genetically engineered bioluminescent bioreporter Pseudomonas fluorescens HK44.</title>
        <authorList>
            <person name="Chauhan A."/>
            <person name="Layton A.C."/>
            <person name="Williams D.E."/>
            <person name="Smartt A.E."/>
            <person name="Ripp S."/>
            <person name="Karpinets T.V."/>
            <person name="Brown S.D."/>
            <person name="Sayler G.S."/>
        </authorList>
    </citation>
    <scope>NUCLEOTIDE SEQUENCE [LARGE SCALE GENOMIC DNA]</scope>
    <source>
        <strain evidence="1 2">HK44</strain>
    </source>
</reference>
<protein>
    <submittedName>
        <fullName evidence="1">Uncharacterized protein</fullName>
    </submittedName>
</protein>
<name>A0A010SEV6_PSEFL</name>
<dbReference type="AlphaFoldDB" id="A0A010SEV6"/>
<gene>
    <name evidence="1" type="ORF">HK44_012975</name>
</gene>
<comment type="caution">
    <text evidence="1">The sequence shown here is derived from an EMBL/GenBank/DDBJ whole genome shotgun (WGS) entry which is preliminary data.</text>
</comment>
<organism evidence="1 2">
    <name type="scientific">Pseudomonas fluorescens HK44</name>
    <dbReference type="NCBI Taxonomy" id="1042209"/>
    <lineage>
        <taxon>Bacteria</taxon>
        <taxon>Pseudomonadati</taxon>
        <taxon>Pseudomonadota</taxon>
        <taxon>Gammaproteobacteria</taxon>
        <taxon>Pseudomonadales</taxon>
        <taxon>Pseudomonadaceae</taxon>
        <taxon>Pseudomonas</taxon>
    </lineage>
</organism>
<sequence>MKREDVKTKHGEGMHFDTHVIANPANTHEWIILFKKEAGSSYFLVNDNEEVESFGHLDDLIHELREIGIKSAEIHF</sequence>
<evidence type="ECO:0000313" key="1">
    <source>
        <dbReference type="EMBL" id="EXF91720.1"/>
    </source>
</evidence>
<dbReference type="eggNOG" id="ENOG502ZV4B">
    <property type="taxonomic scope" value="Bacteria"/>
</dbReference>
<dbReference type="EMBL" id="AFOY02000019">
    <property type="protein sequence ID" value="EXF91720.1"/>
    <property type="molecule type" value="Genomic_DNA"/>
</dbReference>
<proteinExistence type="predicted"/>
<dbReference type="HOGENOM" id="CLU_2651701_0_0_6"/>
<dbReference type="Proteomes" id="UP000022611">
    <property type="component" value="Unassembled WGS sequence"/>
</dbReference>
<dbReference type="PATRIC" id="fig|1042209.11.peg.5011"/>
<dbReference type="OrthoDB" id="6941664at2"/>